<feature type="region of interest" description="Disordered" evidence="6">
    <location>
        <begin position="299"/>
        <end position="320"/>
    </location>
</feature>
<dbReference type="InterPro" id="IPR003887">
    <property type="entry name" value="LEM_dom"/>
</dbReference>
<dbReference type="InterPro" id="IPR051656">
    <property type="entry name" value="LEM_domain"/>
</dbReference>
<reference evidence="10" key="2">
    <citation type="submission" date="2025-08" db="UniProtKB">
        <authorList>
            <consortium name="Ensembl"/>
        </authorList>
    </citation>
    <scope>IDENTIFICATION</scope>
</reference>
<dbReference type="GO" id="GO:0005635">
    <property type="term" value="C:nuclear envelope"/>
    <property type="evidence" value="ECO:0007669"/>
    <property type="project" value="UniProtKB-ARBA"/>
</dbReference>
<evidence type="ECO:0000256" key="4">
    <source>
        <dbReference type="ARBA" id="ARBA00022990"/>
    </source>
</evidence>
<organism evidence="10 11">
    <name type="scientific">Sparus aurata</name>
    <name type="common">Gilthead sea bream</name>
    <dbReference type="NCBI Taxonomy" id="8175"/>
    <lineage>
        <taxon>Eukaryota</taxon>
        <taxon>Metazoa</taxon>
        <taxon>Chordata</taxon>
        <taxon>Craniata</taxon>
        <taxon>Vertebrata</taxon>
        <taxon>Euteleostomi</taxon>
        <taxon>Actinopterygii</taxon>
        <taxon>Neopterygii</taxon>
        <taxon>Teleostei</taxon>
        <taxon>Neoteleostei</taxon>
        <taxon>Acanthomorphata</taxon>
        <taxon>Eupercaria</taxon>
        <taxon>Spariformes</taxon>
        <taxon>Sparidae</taxon>
        <taxon>Sparus</taxon>
    </lineage>
</organism>
<feature type="compositionally biased region" description="Low complexity" evidence="6">
    <location>
        <begin position="413"/>
        <end position="429"/>
    </location>
</feature>
<dbReference type="SMART" id="SM00540">
    <property type="entry name" value="LEM"/>
    <property type="match status" value="2"/>
</dbReference>
<dbReference type="PROSITE" id="PS50954">
    <property type="entry name" value="LEM"/>
    <property type="match status" value="1"/>
</dbReference>
<dbReference type="CDD" id="cd12940">
    <property type="entry name" value="LEM_LAP2_LEMD1"/>
    <property type="match status" value="1"/>
</dbReference>
<dbReference type="Pfam" id="PF08198">
    <property type="entry name" value="Thymopoietin"/>
    <property type="match status" value="1"/>
</dbReference>
<dbReference type="AlphaFoldDB" id="A0A671V606"/>
<keyword evidence="11" id="KW-1185">Reference proteome</keyword>
<evidence type="ECO:0000313" key="10">
    <source>
        <dbReference type="Ensembl" id="ENSSAUP00010021594.1"/>
    </source>
</evidence>
<dbReference type="Pfam" id="PF03020">
    <property type="entry name" value="LEM"/>
    <property type="match status" value="1"/>
</dbReference>
<reference evidence="10" key="3">
    <citation type="submission" date="2025-09" db="UniProtKB">
        <authorList>
            <consortium name="Ensembl"/>
        </authorList>
    </citation>
    <scope>IDENTIFICATION</scope>
</reference>
<dbReference type="PROSITE" id="PS50955">
    <property type="entry name" value="LEM_LIKE"/>
    <property type="match status" value="1"/>
</dbReference>
<dbReference type="SUPFAM" id="SSF63451">
    <property type="entry name" value="LEM domain"/>
    <property type="match status" value="2"/>
</dbReference>
<feature type="compositionally biased region" description="Polar residues" evidence="6">
    <location>
        <begin position="203"/>
        <end position="212"/>
    </location>
</feature>
<evidence type="ECO:0000259" key="8">
    <source>
        <dbReference type="PROSITE" id="PS50954"/>
    </source>
</evidence>
<accession>A0A671V606</accession>
<name>A0A671V606_SPAAU</name>
<evidence type="ECO:0000256" key="1">
    <source>
        <dbReference type="ARBA" id="ARBA00007744"/>
    </source>
</evidence>
<dbReference type="GO" id="GO:0003677">
    <property type="term" value="F:DNA binding"/>
    <property type="evidence" value="ECO:0007669"/>
    <property type="project" value="UniProtKB-KW"/>
</dbReference>
<evidence type="ECO:0000256" key="6">
    <source>
        <dbReference type="SAM" id="MobiDB-lite"/>
    </source>
</evidence>
<dbReference type="PANTHER" id="PTHR12019:SF21">
    <property type="entry name" value="THYMOPOIETIN A"/>
    <property type="match status" value="1"/>
</dbReference>
<evidence type="ECO:0000256" key="5">
    <source>
        <dbReference type="ARBA" id="ARBA00023125"/>
    </source>
</evidence>
<feature type="transmembrane region" description="Helical" evidence="7">
    <location>
        <begin position="482"/>
        <end position="500"/>
    </location>
</feature>
<dbReference type="InterPro" id="IPR013146">
    <property type="entry name" value="LEM-like_dom"/>
</dbReference>
<evidence type="ECO:0000259" key="9">
    <source>
        <dbReference type="PROSITE" id="PS50955"/>
    </source>
</evidence>
<keyword evidence="2" id="KW-0488">Methylation</keyword>
<feature type="region of interest" description="Disordered" evidence="6">
    <location>
        <begin position="158"/>
        <end position="256"/>
    </location>
</feature>
<dbReference type="InterPro" id="IPR011015">
    <property type="entry name" value="LEM/LEM-like_dom_sf"/>
</dbReference>
<keyword evidence="5" id="KW-0238">DNA-binding</keyword>
<feature type="domain" description="LEM" evidence="8">
    <location>
        <begin position="94"/>
        <end position="138"/>
    </location>
</feature>
<evidence type="ECO:0000313" key="11">
    <source>
        <dbReference type="Proteomes" id="UP000472265"/>
    </source>
</evidence>
<proteinExistence type="inferred from homology"/>
<evidence type="ECO:0000256" key="7">
    <source>
        <dbReference type="SAM" id="Phobius"/>
    </source>
</evidence>
<comment type="similarity">
    <text evidence="1">Belongs to the LEM family.</text>
</comment>
<dbReference type="Gene3D" id="1.10.720.40">
    <property type="match status" value="2"/>
</dbReference>
<gene>
    <name evidence="10" type="primary">tmpoa</name>
</gene>
<feature type="compositionally biased region" description="Low complexity" evidence="6">
    <location>
        <begin position="242"/>
        <end position="253"/>
    </location>
</feature>
<keyword evidence="7" id="KW-1133">Transmembrane helix</keyword>
<sequence>MPEYLDDPSVLTKDKLKSELLAHNVELPSGNPTKDVYVQLYLKNLTAQNNQHVTATTLDAFSSDEELPPPVVSSRSRSSGRKATRKTDKVRPDELDVTVLTDQGLKDELLKHGVDAGPIVASTRKLYEKKLQKLLDDGPVQPPLPELVLTEIEVNHNGNSESDLYSDKEDELTVEPEPEPVAEPEPAPVVERPLGSRGKVPVTTRTRSSQHTKIVPEDLRPALTEQGQSNRRVHHRLDSPVRSEPPSASSRPAQLHGEELGLRLTKPSEDLSYKPVALLNTTLLEELEPLGAAAMSLSKEQSIRPATKPSRPTRVDPVTFSPMCNISPIKTGETRCSLSDQFGSKPSRVSAAGVEKIAASEQAPKVEEKDVLKELFSNDINSPTGITATCRRPIRGAADRPVKSSDLWNNENSLFSPKTTKTTSSASSYTESRIINRVNSLPSSTSFSSSTATSSFSSPSSRPLAAAPPAGQTKAAARSMSLWIKLFLLAIVAAFLFLVYQAMETNTINPFGDSDTGVASGSTA</sequence>
<dbReference type="CDD" id="cd12935">
    <property type="entry name" value="LEM_like"/>
    <property type="match status" value="1"/>
</dbReference>
<evidence type="ECO:0000256" key="2">
    <source>
        <dbReference type="ARBA" id="ARBA00022481"/>
    </source>
</evidence>
<keyword evidence="3" id="KW-0597">Phosphoprotein</keyword>
<feature type="domain" description="LEM-like" evidence="9">
    <location>
        <begin position="5"/>
        <end position="48"/>
    </location>
</feature>
<protein>
    <submittedName>
        <fullName evidence="10">Thymopoietin a</fullName>
    </submittedName>
</protein>
<keyword evidence="7" id="KW-0472">Membrane</keyword>
<dbReference type="PANTHER" id="PTHR12019">
    <property type="entry name" value="LAMINA-ASSOCIATED POLYPEPTIDE THYMOPOIETIN"/>
    <property type="match status" value="1"/>
</dbReference>
<keyword evidence="7" id="KW-0812">Transmembrane</keyword>
<dbReference type="GeneTree" id="ENSGT00940000154098"/>
<feature type="compositionally biased region" description="Acidic residues" evidence="6">
    <location>
        <begin position="168"/>
        <end position="182"/>
    </location>
</feature>
<feature type="region of interest" description="Disordered" evidence="6">
    <location>
        <begin position="63"/>
        <end position="90"/>
    </location>
</feature>
<dbReference type="Ensembl" id="ENSSAUT00010022812.1">
    <property type="protein sequence ID" value="ENSSAUP00010021594.1"/>
    <property type="gene ID" value="ENSSAUG00010009547.1"/>
</dbReference>
<dbReference type="Proteomes" id="UP000472265">
    <property type="component" value="Chromosome 14"/>
</dbReference>
<feature type="region of interest" description="Disordered" evidence="6">
    <location>
        <begin position="442"/>
        <end position="468"/>
    </location>
</feature>
<dbReference type="SMART" id="SM01261">
    <property type="entry name" value="Thymopoietin"/>
    <property type="match status" value="1"/>
</dbReference>
<keyword evidence="4" id="KW-0007">Acetylation</keyword>
<evidence type="ECO:0000256" key="3">
    <source>
        <dbReference type="ARBA" id="ARBA00022553"/>
    </source>
</evidence>
<dbReference type="FunFam" id="1.10.720.40:FF:000001">
    <property type="entry name" value="LEM domain containing 2, isoform CRA_a"/>
    <property type="match status" value="2"/>
</dbReference>
<reference evidence="10" key="1">
    <citation type="submission" date="2021-04" db="EMBL/GenBank/DDBJ databases">
        <authorList>
            <consortium name="Wellcome Sanger Institute Data Sharing"/>
        </authorList>
    </citation>
    <scope>NUCLEOTIDE SEQUENCE [LARGE SCALE GENOMIC DNA]</scope>
</reference>
<feature type="region of interest" description="Disordered" evidence="6">
    <location>
        <begin position="399"/>
        <end position="429"/>
    </location>
</feature>